<feature type="domain" description="Heterokaryon incompatibility" evidence="1">
    <location>
        <begin position="198"/>
        <end position="353"/>
    </location>
</feature>
<dbReference type="InterPro" id="IPR010730">
    <property type="entry name" value="HET"/>
</dbReference>
<comment type="caution">
    <text evidence="2">The sequence shown here is derived from an EMBL/GenBank/DDBJ whole genome shotgun (WGS) entry which is preliminary data.</text>
</comment>
<organism evidence="2 3">
    <name type="scientific">Sclerotinia nivalis</name>
    <dbReference type="NCBI Taxonomy" id="352851"/>
    <lineage>
        <taxon>Eukaryota</taxon>
        <taxon>Fungi</taxon>
        <taxon>Dikarya</taxon>
        <taxon>Ascomycota</taxon>
        <taxon>Pezizomycotina</taxon>
        <taxon>Leotiomycetes</taxon>
        <taxon>Helotiales</taxon>
        <taxon>Sclerotiniaceae</taxon>
        <taxon>Sclerotinia</taxon>
    </lineage>
</organism>
<dbReference type="PANTHER" id="PTHR33112:SF14">
    <property type="entry name" value="HETEROKARYON INCOMPATIBILITY DOMAIN-CONTAINING PROTEIN"/>
    <property type="match status" value="1"/>
</dbReference>
<sequence>MTLCEYCSAIEFEMLRCPTTEELRSLNTKSEVPDCYPFKSFIHNRQAPKFSLGPYTRIRQSSSTCAFCSAICDVVPDQIENSIRDLDSFKCVASIKSCARIVPIEAEAWDSDRDLMYLYRIGLSWYPIVEGEKTDEPGIHKTTDAAPWYYIDDAFQTYNGEVCRDSTTNDVTPIFRLIDVRESKIVELHNANIASFEYAALSYVWGDTQRTLLLNLNQQALQKAGSLTGCVPKTIQDAMRFSQQLGIRYLWVDALCIIQDSDSDKAIQIGTMGTIYAHSKVTLIAASGKNAEAGLPGIQNPRTGKQTQIDISTADNRVSMKLIRTLHPHNNGYSFSHQLEDSEWSRRGWTLQERALSRRSIIFTDQQLLWACRKCHRLEETYCETSLAHASLFRLQETEYFLDTSLRNFFVSNDIIDQTWYKFRRLVSDYTTRQLTKSGDAHDAFHAILEQVKQLTGDNFLWGVPTRHFELGLCWEPGSLRGVRRRKGLTTLETTSLKRKVPFPSWSWLGWHDAIDIRVEARYRELGMNPEIVCYVLRNSPLRLVRVPILSLDVPGAQTHIHPSQAQQMSPNFIALQDIPKHCPELSIDKLKDTPDDQLIFFRTEVAQFEVSSELIMTKREGLKNTPWEPEYTFHVRNISDMNGNVAAQMVCYYDGKENSQEDKISNREGSEAGGGIFDFILLANNDPPDPESKPSKIVLQVERKDGIMYRVNNAEIPEEVWSRMNARKMLVTLG</sequence>
<accession>A0A9X0DKS5</accession>
<gene>
    <name evidence="2" type="ORF">OCU04_004595</name>
</gene>
<keyword evidence="3" id="KW-1185">Reference proteome</keyword>
<dbReference type="PANTHER" id="PTHR33112">
    <property type="entry name" value="DOMAIN PROTEIN, PUTATIVE-RELATED"/>
    <property type="match status" value="1"/>
</dbReference>
<proteinExistence type="predicted"/>
<dbReference type="Proteomes" id="UP001152300">
    <property type="component" value="Unassembled WGS sequence"/>
</dbReference>
<evidence type="ECO:0000259" key="1">
    <source>
        <dbReference type="Pfam" id="PF06985"/>
    </source>
</evidence>
<protein>
    <recommendedName>
        <fullName evidence="1">Heterokaryon incompatibility domain-containing protein</fullName>
    </recommendedName>
</protein>
<dbReference type="AlphaFoldDB" id="A0A9X0DKS5"/>
<dbReference type="Pfam" id="PF06985">
    <property type="entry name" value="HET"/>
    <property type="match status" value="1"/>
</dbReference>
<name>A0A9X0DKS5_9HELO</name>
<evidence type="ECO:0000313" key="3">
    <source>
        <dbReference type="Proteomes" id="UP001152300"/>
    </source>
</evidence>
<evidence type="ECO:0000313" key="2">
    <source>
        <dbReference type="EMBL" id="KAJ8067231.1"/>
    </source>
</evidence>
<dbReference type="EMBL" id="JAPEIS010000004">
    <property type="protein sequence ID" value="KAJ8067231.1"/>
    <property type="molecule type" value="Genomic_DNA"/>
</dbReference>
<reference evidence="2" key="1">
    <citation type="submission" date="2022-11" db="EMBL/GenBank/DDBJ databases">
        <title>Genome Resource of Sclerotinia nivalis Strain SnTB1, a Plant Pathogen Isolated from American Ginseng.</title>
        <authorList>
            <person name="Fan S."/>
        </authorList>
    </citation>
    <scope>NUCLEOTIDE SEQUENCE</scope>
    <source>
        <strain evidence="2">SnTB1</strain>
    </source>
</reference>
<dbReference type="OrthoDB" id="5135333at2759"/>